<feature type="transmembrane region" description="Helical" evidence="1">
    <location>
        <begin position="60"/>
        <end position="86"/>
    </location>
</feature>
<dbReference type="GeneID" id="80345881"/>
<keyword evidence="1" id="KW-0812">Transmembrane</keyword>
<sequence length="260" mass="26272">MILTVPPEVSRAATAEIRKISTLRAHWTLLALCGAVGFVATAVTAIMGSGPQEKQELATGTATIGVYLGSVVALGAAAVSAAIAAGGEYRHSGMSLTALFTPDRDLLFGAKMAVTAGYSLLLALAAEVGAALGLLAFGRDEAEFGSRLAEVFGGGLLAAVCWGVIGAGLGLLLRAVVPAVAVLAGWLLIVEPLLWLVLQGIGIPGVAVLLPGSATISTVAVGSFPTSPFLPPSAAGLVILVLWAAAASSSAWWYLRTREI</sequence>
<feature type="transmembrane region" description="Helical" evidence="1">
    <location>
        <begin position="106"/>
        <end position="136"/>
    </location>
</feature>
<feature type="transmembrane region" description="Helical" evidence="1">
    <location>
        <begin position="234"/>
        <end position="255"/>
    </location>
</feature>
<evidence type="ECO:0000256" key="1">
    <source>
        <dbReference type="SAM" id="Phobius"/>
    </source>
</evidence>
<keyword evidence="1" id="KW-1133">Transmembrane helix</keyword>
<dbReference type="AlphaFoldDB" id="A0A7G1KHP2"/>
<protein>
    <submittedName>
        <fullName evidence="2">ABC transporter permease</fullName>
    </submittedName>
</protein>
<dbReference type="Proteomes" id="UP000516173">
    <property type="component" value="Chromosome"/>
</dbReference>
<evidence type="ECO:0000313" key="2">
    <source>
        <dbReference type="EMBL" id="BCK53509.1"/>
    </source>
</evidence>
<feature type="transmembrane region" description="Helical" evidence="1">
    <location>
        <begin position="27"/>
        <end position="48"/>
    </location>
</feature>
<dbReference type="RefSeq" id="WP_187687040.1">
    <property type="nucleotide sequence ID" value="NZ_AP023396.1"/>
</dbReference>
<proteinExistence type="predicted"/>
<gene>
    <name evidence="2" type="ORF">NWFMUON74_12810</name>
</gene>
<name>A0A7G1KHP2_9NOCA</name>
<organism evidence="2 3">
    <name type="scientific">Nocardia wallacei</name>
    <dbReference type="NCBI Taxonomy" id="480035"/>
    <lineage>
        <taxon>Bacteria</taxon>
        <taxon>Bacillati</taxon>
        <taxon>Actinomycetota</taxon>
        <taxon>Actinomycetes</taxon>
        <taxon>Mycobacteriales</taxon>
        <taxon>Nocardiaceae</taxon>
        <taxon>Nocardia</taxon>
    </lineage>
</organism>
<dbReference type="KEGG" id="nwl:NWFMUON74_12810"/>
<feature type="transmembrane region" description="Helical" evidence="1">
    <location>
        <begin position="148"/>
        <end position="165"/>
    </location>
</feature>
<accession>A0A7G1KHP2</accession>
<keyword evidence="3" id="KW-1185">Reference proteome</keyword>
<reference evidence="2 3" key="1">
    <citation type="submission" date="2020-08" db="EMBL/GenBank/DDBJ databases">
        <title>Genome Sequencing of Nocardia wallacei strain FMUON74 and assembly.</title>
        <authorList>
            <person name="Toyokawa M."/>
            <person name="Uesaka K."/>
        </authorList>
    </citation>
    <scope>NUCLEOTIDE SEQUENCE [LARGE SCALE GENOMIC DNA]</scope>
    <source>
        <strain evidence="2 3">FMUON74</strain>
    </source>
</reference>
<evidence type="ECO:0000313" key="3">
    <source>
        <dbReference type="Proteomes" id="UP000516173"/>
    </source>
</evidence>
<keyword evidence="1" id="KW-0472">Membrane</keyword>
<dbReference type="EMBL" id="AP023396">
    <property type="protein sequence ID" value="BCK53509.1"/>
    <property type="molecule type" value="Genomic_DNA"/>
</dbReference>